<evidence type="ECO:0000313" key="3">
    <source>
        <dbReference type="Proteomes" id="UP000831796"/>
    </source>
</evidence>
<feature type="transmembrane region" description="Helical" evidence="1">
    <location>
        <begin position="313"/>
        <end position="333"/>
    </location>
</feature>
<feature type="transmembrane region" description="Helical" evidence="1">
    <location>
        <begin position="48"/>
        <end position="65"/>
    </location>
</feature>
<dbReference type="EMBL" id="CP095046">
    <property type="protein sequence ID" value="UOQ70761.1"/>
    <property type="molecule type" value="Genomic_DNA"/>
</dbReference>
<proteinExistence type="predicted"/>
<organism evidence="2 3">
    <name type="scientific">Hymenobacter cellulosilyticus</name>
    <dbReference type="NCBI Taxonomy" id="2932248"/>
    <lineage>
        <taxon>Bacteria</taxon>
        <taxon>Pseudomonadati</taxon>
        <taxon>Bacteroidota</taxon>
        <taxon>Cytophagia</taxon>
        <taxon>Cytophagales</taxon>
        <taxon>Hymenobacteraceae</taxon>
        <taxon>Hymenobacter</taxon>
    </lineage>
</organism>
<keyword evidence="1" id="KW-0812">Transmembrane</keyword>
<sequence length="366" mass="42472">MMEQQAAKGWLKNFNEKLVLITSVVSTLATIVTQVVKTYKTGFNDVGILIAIDIVNLLILVYFYLKIQPEKFICRSELEREKLAEILHISKSKVDFNIERVNTLVSQICFSIGFFIIFLSFFYLIQIIKDYKDLWANVESVLSNADSIEDLFDSSSRGAIYFIVIEFFENFFNMISAAFVYICFKVLYDTTLDEENHPVISYHGTVLLLSFYFIAYIWVIFNGIPGLNLKYSSHIFRLLCGVYNGFAMSLLFGRLTSMEYFFKSDKPLIKQSFIKRFYYYGVVFVLPLYILAQPMYGVFYATEFGSNVVFKSLVFTICFIGKAFFLVLLLTYIRNRWLHAYLHNVLANQSLPRGISNDFDEIVDLD</sequence>
<feature type="transmembrane region" description="Helical" evidence="1">
    <location>
        <begin position="277"/>
        <end position="301"/>
    </location>
</feature>
<name>A0A8T9Q2S4_9BACT</name>
<accession>A0A8T9Q2S4</accession>
<feature type="transmembrane region" description="Helical" evidence="1">
    <location>
        <begin position="159"/>
        <end position="184"/>
    </location>
</feature>
<dbReference type="AlphaFoldDB" id="A0A8T9Q2S4"/>
<gene>
    <name evidence="2" type="ORF">MUN79_18970</name>
</gene>
<protein>
    <recommendedName>
        <fullName evidence="4">Transmembrane protein</fullName>
    </recommendedName>
</protein>
<evidence type="ECO:0008006" key="4">
    <source>
        <dbReference type="Google" id="ProtNLM"/>
    </source>
</evidence>
<reference evidence="2" key="1">
    <citation type="submission" date="2022-04" db="EMBL/GenBank/DDBJ databases">
        <title>Hymenobacter sp. isolated from the air.</title>
        <authorList>
            <person name="Won M."/>
            <person name="Lee C.-M."/>
            <person name="Woen H.-Y."/>
            <person name="Kwon S.-W."/>
        </authorList>
    </citation>
    <scope>NUCLEOTIDE SEQUENCE</scope>
    <source>
        <strain evidence="2">5116S-3</strain>
    </source>
</reference>
<keyword evidence="3" id="KW-1185">Reference proteome</keyword>
<dbReference type="RefSeq" id="WP_244674179.1">
    <property type="nucleotide sequence ID" value="NZ_CP095046.1"/>
</dbReference>
<evidence type="ECO:0000313" key="2">
    <source>
        <dbReference type="EMBL" id="UOQ70761.1"/>
    </source>
</evidence>
<feature type="transmembrane region" description="Helical" evidence="1">
    <location>
        <begin position="236"/>
        <end position="256"/>
    </location>
</feature>
<dbReference type="Proteomes" id="UP000831796">
    <property type="component" value="Chromosome"/>
</dbReference>
<keyword evidence="1" id="KW-0472">Membrane</keyword>
<feature type="transmembrane region" description="Helical" evidence="1">
    <location>
        <begin position="205"/>
        <end position="224"/>
    </location>
</feature>
<feature type="transmembrane region" description="Helical" evidence="1">
    <location>
        <begin position="18"/>
        <end position="36"/>
    </location>
</feature>
<keyword evidence="1" id="KW-1133">Transmembrane helix</keyword>
<dbReference type="KEGG" id="hcu:MUN79_18970"/>
<feature type="transmembrane region" description="Helical" evidence="1">
    <location>
        <begin position="101"/>
        <end position="125"/>
    </location>
</feature>
<evidence type="ECO:0000256" key="1">
    <source>
        <dbReference type="SAM" id="Phobius"/>
    </source>
</evidence>